<evidence type="ECO:0000313" key="2">
    <source>
        <dbReference type="Proteomes" id="UP000823046"/>
    </source>
</evidence>
<gene>
    <name evidence="1" type="ORF">IE077_003951</name>
</gene>
<protein>
    <submittedName>
        <fullName evidence="1">Tetratricopeptide repeat-containing protein</fullName>
    </submittedName>
</protein>
<accession>A0ABQ7JEC6</accession>
<dbReference type="InterPro" id="IPR050754">
    <property type="entry name" value="FKBP4/5/8-like"/>
</dbReference>
<keyword evidence="2" id="KW-1185">Reference proteome</keyword>
<sequence length="384" mass="44543">MVNQDRQVHLPPSVFLILRSNTEIESGVHAAIGSMCKGERCVIRIESLEKDSIPSTNNQNEELTNSREKHSDGKDSFICGDSDGNVKWYEIALRNWQDFVDISPEEDNSIMIICSTTETGWEKPNELCELKLDYILRSEVKCLKIQKEAIQPYLSPLMKQKFLKDLKLQYGSMAFLQLKGKYGFEDLRLHPERKPQQFNLLGKNVHFEYVSIVSMENLPKSKLLDVPHKIQRGESMKEQGNMWYHRNCIERALRRYTMGIDAVEYLGGKSTAEDDSFVKPLLINLYSNASMCFLKLQNYLEALTMTEKVLLIENENEKGLYRKVQALKGLKKLFEAEKWTRQALHLYPKKKVFRKELASISALIRSNPDLLGMYQRMWQACKNE</sequence>
<dbReference type="PANTHER" id="PTHR46512">
    <property type="entry name" value="PEPTIDYLPROLYL ISOMERASE"/>
    <property type="match status" value="1"/>
</dbReference>
<comment type="caution">
    <text evidence="1">The sequence shown here is derived from an EMBL/GenBank/DDBJ whole genome shotgun (WGS) entry which is preliminary data.</text>
</comment>
<evidence type="ECO:0000313" key="1">
    <source>
        <dbReference type="EMBL" id="KAF8822346.1"/>
    </source>
</evidence>
<dbReference type="SUPFAM" id="SSF48452">
    <property type="entry name" value="TPR-like"/>
    <property type="match status" value="1"/>
</dbReference>
<dbReference type="InterPro" id="IPR011990">
    <property type="entry name" value="TPR-like_helical_dom_sf"/>
</dbReference>
<proteinExistence type="predicted"/>
<dbReference type="Gene3D" id="1.25.40.10">
    <property type="entry name" value="Tetratricopeptide repeat domain"/>
    <property type="match status" value="1"/>
</dbReference>
<name>A0ABQ7JEC6_9APIC</name>
<organism evidence="1 2">
    <name type="scientific">Cardiosporidium cionae</name>
    <dbReference type="NCBI Taxonomy" id="476202"/>
    <lineage>
        <taxon>Eukaryota</taxon>
        <taxon>Sar</taxon>
        <taxon>Alveolata</taxon>
        <taxon>Apicomplexa</taxon>
        <taxon>Aconoidasida</taxon>
        <taxon>Nephromycida</taxon>
        <taxon>Cardiosporidium</taxon>
    </lineage>
</organism>
<dbReference type="EMBL" id="JADAQX010000062">
    <property type="protein sequence ID" value="KAF8822346.1"/>
    <property type="molecule type" value="Genomic_DNA"/>
</dbReference>
<reference evidence="1 2" key="1">
    <citation type="journal article" date="2020" name="bioRxiv">
        <title>Metabolic contributions of an alphaproteobacterial endosymbiont in the apicomplexan Cardiosporidium cionae.</title>
        <authorList>
            <person name="Hunter E.S."/>
            <person name="Paight C.J."/>
            <person name="Lane C.E."/>
        </authorList>
    </citation>
    <scope>NUCLEOTIDE SEQUENCE [LARGE SCALE GENOMIC DNA]</scope>
    <source>
        <strain evidence="1">ESH_2018</strain>
    </source>
</reference>
<dbReference type="Proteomes" id="UP000823046">
    <property type="component" value="Unassembled WGS sequence"/>
</dbReference>